<feature type="compositionally biased region" description="Polar residues" evidence="6">
    <location>
        <begin position="179"/>
        <end position="191"/>
    </location>
</feature>
<dbReference type="EMBL" id="HBUF01559736">
    <property type="protein sequence ID" value="CAG6761757.1"/>
    <property type="molecule type" value="Transcribed_RNA"/>
</dbReference>
<feature type="region of interest" description="Disordered" evidence="6">
    <location>
        <begin position="600"/>
        <end position="620"/>
    </location>
</feature>
<dbReference type="GO" id="GO:0003713">
    <property type="term" value="F:transcription coactivator activity"/>
    <property type="evidence" value="ECO:0007669"/>
    <property type="project" value="TreeGrafter"/>
</dbReference>
<evidence type="ECO:0000256" key="6">
    <source>
        <dbReference type="SAM" id="MobiDB-lite"/>
    </source>
</evidence>
<evidence type="ECO:0000256" key="4">
    <source>
        <dbReference type="ARBA" id="ARBA00023163"/>
    </source>
</evidence>
<feature type="region of interest" description="Disordered" evidence="6">
    <location>
        <begin position="461"/>
        <end position="536"/>
    </location>
</feature>
<keyword evidence="5" id="KW-0539">Nucleus</keyword>
<comment type="similarity">
    <text evidence="2">Belongs to the NGG1 family.</text>
</comment>
<evidence type="ECO:0000313" key="7">
    <source>
        <dbReference type="EMBL" id="CAG6761757.1"/>
    </source>
</evidence>
<dbReference type="PANTHER" id="PTHR13556:SF2">
    <property type="entry name" value="TRANSCRIPTIONAL ADAPTER 3"/>
    <property type="match status" value="1"/>
</dbReference>
<keyword evidence="3" id="KW-0805">Transcription regulation</keyword>
<keyword evidence="4" id="KW-0804">Transcription</keyword>
<feature type="compositionally biased region" description="Basic and acidic residues" evidence="6">
    <location>
        <begin position="517"/>
        <end position="533"/>
    </location>
</feature>
<sequence>MNDSNDSTMSSLPELTEDSLDETLTEDEPSQPLSLLPSVRLNMKEELKTLTWVASRNVEEDGGEDETLADLDNLQLDLERLLSQIVLMRRGLRSSLEEMSQSGRPHSPNSIALSHRRKYLRMKKARLNSYVKRKRAHKINVEIVSDMPCVANGAALDNKTPVKSASGAGTDGKTPVRLNGTTVNHAQQNGGKTPKKNHTKEGSRSSLSYIPKNNSAEVFWQSMRPYVDDVTDQDVKLIQDMIETCQSPLPDIPELGEHYSRSITDPVQLLSITSRLKKFKPSPLALEGLSMQDSLGVRLKVGTEEIVLNNNLHLPNTLIERIVSVLNQCNHNGDENELMSNLASIEGVKQSYPPALNRFDDIENQPSQEMVQSTALTEVDHDASSSSSGGEEDEVLAEIIKCRSELSQVCTENSAMLNTLLVKLRYESRRAKLVAKLNTIDAELCGIVRKLNAARSREIMTGTPATPGMKAASLLRSPAPHKGPPQLGSAQKLPPHPATTTTPATGVLKPNSVLTGHDGHNNHSNETAHKTEGHPMLPDPLRTKICRYRKRTLLYLKMRDCVVNLLHEFNRDPEQVAKQFQSSMDIDAFLLKHIIQDNSDPMTSSPVPTPATTCDVTTAS</sequence>
<organism evidence="7">
    <name type="scientific">Cacopsylla melanoneura</name>
    <dbReference type="NCBI Taxonomy" id="428564"/>
    <lineage>
        <taxon>Eukaryota</taxon>
        <taxon>Metazoa</taxon>
        <taxon>Ecdysozoa</taxon>
        <taxon>Arthropoda</taxon>
        <taxon>Hexapoda</taxon>
        <taxon>Insecta</taxon>
        <taxon>Pterygota</taxon>
        <taxon>Neoptera</taxon>
        <taxon>Paraneoptera</taxon>
        <taxon>Hemiptera</taxon>
        <taxon>Sternorrhyncha</taxon>
        <taxon>Psylloidea</taxon>
        <taxon>Psyllidae</taxon>
        <taxon>Psyllinae</taxon>
        <taxon>Cacopsylla</taxon>
    </lineage>
</organism>
<dbReference type="GO" id="GO:0005634">
    <property type="term" value="C:nucleus"/>
    <property type="evidence" value="ECO:0007669"/>
    <property type="project" value="UniProtKB-SubCell"/>
</dbReference>
<dbReference type="Pfam" id="PF10198">
    <property type="entry name" value="Ada3"/>
    <property type="match status" value="1"/>
</dbReference>
<evidence type="ECO:0000256" key="1">
    <source>
        <dbReference type="ARBA" id="ARBA00004123"/>
    </source>
</evidence>
<evidence type="ECO:0000256" key="5">
    <source>
        <dbReference type="ARBA" id="ARBA00023242"/>
    </source>
</evidence>
<dbReference type="AlphaFoldDB" id="A0A8D9EQ93"/>
<dbReference type="GO" id="GO:0000124">
    <property type="term" value="C:SAGA complex"/>
    <property type="evidence" value="ECO:0007669"/>
    <property type="project" value="TreeGrafter"/>
</dbReference>
<accession>A0A8D9EQ93</accession>
<evidence type="ECO:0000256" key="2">
    <source>
        <dbReference type="ARBA" id="ARBA00005330"/>
    </source>
</evidence>
<feature type="region of interest" description="Disordered" evidence="6">
    <location>
        <begin position="1"/>
        <end position="33"/>
    </location>
</feature>
<comment type="subcellular location">
    <subcellularLocation>
        <location evidence="1">Nucleus</location>
    </subcellularLocation>
</comment>
<reference evidence="7" key="1">
    <citation type="submission" date="2021-05" db="EMBL/GenBank/DDBJ databases">
        <authorList>
            <person name="Alioto T."/>
            <person name="Alioto T."/>
            <person name="Gomez Garrido J."/>
        </authorList>
    </citation>
    <scope>NUCLEOTIDE SEQUENCE</scope>
</reference>
<name>A0A8D9EQ93_9HEMI</name>
<evidence type="ECO:0000256" key="3">
    <source>
        <dbReference type="ARBA" id="ARBA00023015"/>
    </source>
</evidence>
<feature type="compositionally biased region" description="Acidic residues" evidence="6">
    <location>
        <begin position="15"/>
        <end position="29"/>
    </location>
</feature>
<protein>
    <submittedName>
        <fullName evidence="7">Transcriptional adapter 3-A</fullName>
    </submittedName>
</protein>
<feature type="region of interest" description="Disordered" evidence="6">
    <location>
        <begin position="162"/>
        <end position="208"/>
    </location>
</feature>
<proteinExistence type="inferred from homology"/>
<dbReference type="InterPro" id="IPR019340">
    <property type="entry name" value="Histone_AcTrfase_su3"/>
</dbReference>
<dbReference type="GO" id="GO:0006357">
    <property type="term" value="P:regulation of transcription by RNA polymerase II"/>
    <property type="evidence" value="ECO:0007669"/>
    <property type="project" value="TreeGrafter"/>
</dbReference>
<dbReference type="PANTHER" id="PTHR13556">
    <property type="entry name" value="TRANSCRIPTIONAL ADAPTER 3-RELATED"/>
    <property type="match status" value="1"/>
</dbReference>